<keyword evidence="2" id="KW-1003">Cell membrane</keyword>
<evidence type="ECO:0000256" key="1">
    <source>
        <dbReference type="ARBA" id="ARBA00004651"/>
    </source>
</evidence>
<dbReference type="EMBL" id="CP009285">
    <property type="protein sequence ID" value="AIQ60077.1"/>
    <property type="molecule type" value="Genomic_DNA"/>
</dbReference>
<name>A0A089LGS5_PAEBO</name>
<keyword evidence="8" id="KW-1133">Transmembrane helix</keyword>
<dbReference type="PROSITE" id="PS50885">
    <property type="entry name" value="HAMP"/>
    <property type="match status" value="1"/>
</dbReference>
<dbReference type="InterPro" id="IPR003594">
    <property type="entry name" value="HATPase_dom"/>
</dbReference>
<dbReference type="HOGENOM" id="CLU_020473_6_0_9"/>
<dbReference type="RefSeq" id="WP_042216472.1">
    <property type="nucleotide sequence ID" value="NZ_CP009285.1"/>
</dbReference>
<keyword evidence="6 8" id="KW-0472">Membrane</keyword>
<dbReference type="CDD" id="cd06225">
    <property type="entry name" value="HAMP"/>
    <property type="match status" value="1"/>
</dbReference>
<accession>A0A089LGS5</accession>
<organism evidence="10 11">
    <name type="scientific">Paenibacillus borealis</name>
    <dbReference type="NCBI Taxonomy" id="160799"/>
    <lineage>
        <taxon>Bacteria</taxon>
        <taxon>Bacillati</taxon>
        <taxon>Bacillota</taxon>
        <taxon>Bacilli</taxon>
        <taxon>Bacillales</taxon>
        <taxon>Paenibacillaceae</taxon>
        <taxon>Paenibacillus</taxon>
    </lineage>
</organism>
<dbReference type="Gene3D" id="1.10.8.500">
    <property type="entry name" value="HAMP domain in histidine kinase"/>
    <property type="match status" value="1"/>
</dbReference>
<dbReference type="SMART" id="SM00304">
    <property type="entry name" value="HAMP"/>
    <property type="match status" value="1"/>
</dbReference>
<dbReference type="CDD" id="cd18774">
    <property type="entry name" value="PDC2_HK_sensor"/>
    <property type="match status" value="1"/>
</dbReference>
<keyword evidence="7" id="KW-0175">Coiled coil</keyword>
<dbReference type="OrthoDB" id="9776552at2"/>
<dbReference type="KEGG" id="pbd:PBOR_26345"/>
<dbReference type="Proteomes" id="UP000029518">
    <property type="component" value="Chromosome"/>
</dbReference>
<evidence type="ECO:0000256" key="2">
    <source>
        <dbReference type="ARBA" id="ARBA00022475"/>
    </source>
</evidence>
<evidence type="ECO:0000313" key="11">
    <source>
        <dbReference type="Proteomes" id="UP000029518"/>
    </source>
</evidence>
<dbReference type="SUPFAM" id="SSF55874">
    <property type="entry name" value="ATPase domain of HSP90 chaperone/DNA topoisomerase II/histidine kinase"/>
    <property type="match status" value="1"/>
</dbReference>
<dbReference type="InterPro" id="IPR010559">
    <property type="entry name" value="Sig_transdc_His_kin_internal"/>
</dbReference>
<keyword evidence="5" id="KW-0418">Kinase</keyword>
<protein>
    <recommendedName>
        <fullName evidence="9">HAMP domain-containing protein</fullName>
    </recommendedName>
</protein>
<gene>
    <name evidence="10" type="ORF">PBOR_26345</name>
</gene>
<dbReference type="GO" id="GO:0000155">
    <property type="term" value="F:phosphorelay sensor kinase activity"/>
    <property type="evidence" value="ECO:0007669"/>
    <property type="project" value="InterPro"/>
</dbReference>
<evidence type="ECO:0000256" key="6">
    <source>
        <dbReference type="ARBA" id="ARBA00023136"/>
    </source>
</evidence>
<evidence type="ECO:0000256" key="8">
    <source>
        <dbReference type="SAM" id="Phobius"/>
    </source>
</evidence>
<feature type="coiled-coil region" evidence="7">
    <location>
        <begin position="362"/>
        <end position="396"/>
    </location>
</feature>
<evidence type="ECO:0000256" key="3">
    <source>
        <dbReference type="ARBA" id="ARBA00022553"/>
    </source>
</evidence>
<evidence type="ECO:0000256" key="4">
    <source>
        <dbReference type="ARBA" id="ARBA00022679"/>
    </source>
</evidence>
<dbReference type="Pfam" id="PF00672">
    <property type="entry name" value="HAMP"/>
    <property type="match status" value="1"/>
</dbReference>
<dbReference type="PANTHER" id="PTHR34220:SF7">
    <property type="entry name" value="SENSOR HISTIDINE KINASE YPDA"/>
    <property type="match status" value="1"/>
</dbReference>
<comment type="subcellular location">
    <subcellularLocation>
        <location evidence="1">Cell membrane</location>
        <topology evidence="1">Multi-pass membrane protein</topology>
    </subcellularLocation>
</comment>
<feature type="transmembrane region" description="Helical" evidence="8">
    <location>
        <begin position="12"/>
        <end position="35"/>
    </location>
</feature>
<feature type="transmembrane region" description="Helical" evidence="8">
    <location>
        <begin position="300"/>
        <end position="321"/>
    </location>
</feature>
<keyword evidence="11" id="KW-1185">Reference proteome</keyword>
<dbReference type="InterPro" id="IPR036890">
    <property type="entry name" value="HATPase_C_sf"/>
</dbReference>
<keyword evidence="8" id="KW-0812">Transmembrane</keyword>
<feature type="domain" description="HAMP" evidence="9">
    <location>
        <begin position="322"/>
        <end position="374"/>
    </location>
</feature>
<sequence>MKRYFLDKPIQTKLLITFLPVMILSVIATGSFSYWSASDQLRKNSLYSLADTTYQTALFLDDKFLTIFEQLVNLEDTTSLRNLLSVNDQGDTPQKFNDIIELHNRLESVYHSYNAMVDSIYVAFNNGRTFNLQQEYVPRSVSIDLPAWQERYNDSDKGYYWLNSHQDAIFNTVEDRRVLSSFKMIGTPTSPSSGIVLINLRESYFLEIMQNVQISPNGALALISPDGELFSKSLKADYEVKPGTITELRQLAGGNGSLAVESAAGQKLDIAYQTLPLNGWVLAAIVPEKDILAGASRIQWIVLAVTLVILVLVAAATTLAARNLSNPIRYLSKQVKRFERGDFSVSFQIDQRNEIGVLATGLTRLSDSVEQLLNEVREEQEQKRKAEMRALQAQIQPHFLYNTLGSIKHLIDLEERERASVMVGALTRYFRIGISKGAELITVAEEIEHVRSYLLILNIRYNQDFDYAIEVDEELLTLRIPKLTLQPVVENAVYHGIKNKRGKGMVTITGYADEDGAVLEIYDNGQGISPERLAQLRHSLQADSAGDNALSFGLWNAHRRLVLQYGPAYGLVLDSEEMKFTRVTVRLPRVQKEGDSHD</sequence>
<dbReference type="Pfam" id="PF02518">
    <property type="entry name" value="HATPase_c"/>
    <property type="match status" value="1"/>
</dbReference>
<dbReference type="InterPro" id="IPR003660">
    <property type="entry name" value="HAMP_dom"/>
</dbReference>
<dbReference type="SUPFAM" id="SSF158472">
    <property type="entry name" value="HAMP domain-like"/>
    <property type="match status" value="1"/>
</dbReference>
<evidence type="ECO:0000313" key="10">
    <source>
        <dbReference type="EMBL" id="AIQ60077.1"/>
    </source>
</evidence>
<reference evidence="10" key="1">
    <citation type="submission" date="2014-08" db="EMBL/GenBank/DDBJ databases">
        <title>Comparative genomics of the Paenibacillus odorifer group.</title>
        <authorList>
            <person name="den Bakker H.C."/>
            <person name="Tsai Y.-C.Y.-C."/>
            <person name="Martin N."/>
            <person name="Korlach J."/>
            <person name="Wiedmann M."/>
        </authorList>
    </citation>
    <scope>NUCLEOTIDE SEQUENCE [LARGE SCALE GENOMIC DNA]</scope>
    <source>
        <strain evidence="10">DSM 13188</strain>
    </source>
</reference>
<dbReference type="Pfam" id="PF06580">
    <property type="entry name" value="His_kinase"/>
    <property type="match status" value="1"/>
</dbReference>
<evidence type="ECO:0000256" key="7">
    <source>
        <dbReference type="SAM" id="Coils"/>
    </source>
</evidence>
<dbReference type="GO" id="GO:0005886">
    <property type="term" value="C:plasma membrane"/>
    <property type="evidence" value="ECO:0007669"/>
    <property type="project" value="UniProtKB-SubCell"/>
</dbReference>
<keyword evidence="4" id="KW-0808">Transferase</keyword>
<dbReference type="AlphaFoldDB" id="A0A089LGS5"/>
<dbReference type="Gene3D" id="3.30.565.10">
    <property type="entry name" value="Histidine kinase-like ATPase, C-terminal domain"/>
    <property type="match status" value="1"/>
</dbReference>
<dbReference type="Gene3D" id="3.30.450.20">
    <property type="entry name" value="PAS domain"/>
    <property type="match status" value="1"/>
</dbReference>
<proteinExistence type="predicted"/>
<keyword evidence="3" id="KW-0597">Phosphoprotein</keyword>
<dbReference type="InterPro" id="IPR050640">
    <property type="entry name" value="Bact_2-comp_sensor_kinase"/>
</dbReference>
<evidence type="ECO:0000256" key="5">
    <source>
        <dbReference type="ARBA" id="ARBA00022777"/>
    </source>
</evidence>
<dbReference type="PANTHER" id="PTHR34220">
    <property type="entry name" value="SENSOR HISTIDINE KINASE YPDA"/>
    <property type="match status" value="1"/>
</dbReference>
<evidence type="ECO:0000259" key="9">
    <source>
        <dbReference type="PROSITE" id="PS50885"/>
    </source>
</evidence>